<dbReference type="NCBIfam" id="TIGR00229">
    <property type="entry name" value="sensory_box"/>
    <property type="match status" value="1"/>
</dbReference>
<dbReference type="NCBIfam" id="TIGR00277">
    <property type="entry name" value="HDIG"/>
    <property type="match status" value="1"/>
</dbReference>
<comment type="caution">
    <text evidence="3">The sequence shown here is derived from an EMBL/GenBank/DDBJ whole genome shotgun (WGS) entry which is preliminary data.</text>
</comment>
<proteinExistence type="predicted"/>
<evidence type="ECO:0000313" key="3">
    <source>
        <dbReference type="EMBL" id="KTE89653.1"/>
    </source>
</evidence>
<dbReference type="PANTHER" id="PTHR43155">
    <property type="entry name" value="CYCLIC DI-GMP PHOSPHODIESTERASE PA4108-RELATED"/>
    <property type="match status" value="1"/>
</dbReference>
<dbReference type="Proteomes" id="UP000054623">
    <property type="component" value="Unassembled WGS sequence"/>
</dbReference>
<dbReference type="SUPFAM" id="SSF55785">
    <property type="entry name" value="PYP-like sensor domain (PAS domain)"/>
    <property type="match status" value="1"/>
</dbReference>
<dbReference type="AlphaFoldDB" id="A0A0W1JDR9"/>
<sequence>MQIYASLLLILKLERKLCIFSGKVMELYEMYYFAFNKSSEPMLFADPNTGRIFDVNQAFLALLGYAKDEVMVKTTFDLGLLPEEDSQPRQPLWVKTKNGSLKSGMVSATDLVHKEKMMRLMVFQEQSENGNFTLEEMLTQTISLISKISEFRDPYTSGHQKRTQKLACAIASEMKLSGEAIHHVSMAAAIHDVGKIYISSDILNKPGKLTQLEYQMLQTHVEVGYEIIKDFQLPWQIPKIISQHHERLDGSGYPKGLTASQIFLESKILAVADVVDAMNSHRPYRPALGIEAALEEICNYKGEKYDSEVVEHCVRLFKEKQAMPNRFKI</sequence>
<feature type="domain" description="PAS" evidence="1">
    <location>
        <begin position="27"/>
        <end position="99"/>
    </location>
</feature>
<dbReference type="RefSeq" id="WP_058492050.1">
    <property type="nucleotide sequence ID" value="NZ_LOCK01000072.1"/>
</dbReference>
<accession>A0A0W1JDR9</accession>
<evidence type="ECO:0000313" key="4">
    <source>
        <dbReference type="Proteomes" id="UP000054623"/>
    </source>
</evidence>
<dbReference type="Pfam" id="PF13487">
    <property type="entry name" value="HD_5"/>
    <property type="match status" value="1"/>
</dbReference>
<dbReference type="Gene3D" id="1.10.3210.10">
    <property type="entry name" value="Hypothetical protein af1432"/>
    <property type="match status" value="1"/>
</dbReference>
<dbReference type="InterPro" id="IPR006675">
    <property type="entry name" value="HDIG_dom"/>
</dbReference>
<evidence type="ECO:0000259" key="1">
    <source>
        <dbReference type="PROSITE" id="PS50112"/>
    </source>
</evidence>
<gene>
    <name evidence="3" type="ORF">AT727_12550</name>
</gene>
<dbReference type="EMBL" id="LOCK01000072">
    <property type="protein sequence ID" value="KTE89653.1"/>
    <property type="molecule type" value="Genomic_DNA"/>
</dbReference>
<dbReference type="InterPro" id="IPR037522">
    <property type="entry name" value="HD_GYP_dom"/>
</dbReference>
<dbReference type="SMART" id="SM00091">
    <property type="entry name" value="PAS"/>
    <property type="match status" value="1"/>
</dbReference>
<dbReference type="PROSITE" id="PS50112">
    <property type="entry name" value="PAS"/>
    <property type="match status" value="1"/>
</dbReference>
<dbReference type="Gene3D" id="3.30.450.20">
    <property type="entry name" value="PAS domain"/>
    <property type="match status" value="1"/>
</dbReference>
<protein>
    <submittedName>
        <fullName evidence="3">PAS domain S-box protein</fullName>
    </submittedName>
</protein>
<evidence type="ECO:0000259" key="2">
    <source>
        <dbReference type="PROSITE" id="PS51832"/>
    </source>
</evidence>
<organism evidence="3 4">
    <name type="scientific">Desulfitobacterium hafniense</name>
    <name type="common">Desulfitobacterium frappieri</name>
    <dbReference type="NCBI Taxonomy" id="49338"/>
    <lineage>
        <taxon>Bacteria</taxon>
        <taxon>Bacillati</taxon>
        <taxon>Bacillota</taxon>
        <taxon>Clostridia</taxon>
        <taxon>Eubacteriales</taxon>
        <taxon>Desulfitobacteriaceae</taxon>
        <taxon>Desulfitobacterium</taxon>
    </lineage>
</organism>
<dbReference type="SUPFAM" id="SSF109604">
    <property type="entry name" value="HD-domain/PDEase-like"/>
    <property type="match status" value="1"/>
</dbReference>
<dbReference type="CDD" id="cd00130">
    <property type="entry name" value="PAS"/>
    <property type="match status" value="1"/>
</dbReference>
<dbReference type="PANTHER" id="PTHR43155:SF2">
    <property type="entry name" value="CYCLIC DI-GMP PHOSPHODIESTERASE PA4108"/>
    <property type="match status" value="1"/>
</dbReference>
<name>A0A0W1JDR9_DESHA</name>
<dbReference type="InterPro" id="IPR035965">
    <property type="entry name" value="PAS-like_dom_sf"/>
</dbReference>
<dbReference type="CDD" id="cd00077">
    <property type="entry name" value="HDc"/>
    <property type="match status" value="1"/>
</dbReference>
<dbReference type="PROSITE" id="PS51832">
    <property type="entry name" value="HD_GYP"/>
    <property type="match status" value="1"/>
</dbReference>
<dbReference type="SMART" id="SM00471">
    <property type="entry name" value="HDc"/>
    <property type="match status" value="1"/>
</dbReference>
<dbReference type="OrthoDB" id="9798833at2"/>
<dbReference type="InterPro" id="IPR000014">
    <property type="entry name" value="PAS"/>
</dbReference>
<dbReference type="InterPro" id="IPR003607">
    <property type="entry name" value="HD/PDEase_dom"/>
</dbReference>
<dbReference type="Pfam" id="PF13188">
    <property type="entry name" value="PAS_8"/>
    <property type="match status" value="1"/>
</dbReference>
<reference evidence="3 4" key="1">
    <citation type="submission" date="2015-12" db="EMBL/GenBank/DDBJ databases">
        <title>Draft Genome Sequence of Desulfitobacterium hafniense Strain DH, a Sulfate-reducing Bacterium Isolated from Paddy Soils.</title>
        <authorList>
            <person name="Bao P."/>
            <person name="Zhang X."/>
            <person name="Li G."/>
        </authorList>
    </citation>
    <scope>NUCLEOTIDE SEQUENCE [LARGE SCALE GENOMIC DNA]</scope>
    <source>
        <strain evidence="3 4">DH</strain>
    </source>
</reference>
<feature type="domain" description="HD-GYP" evidence="2">
    <location>
        <begin position="134"/>
        <end position="329"/>
    </location>
</feature>